<dbReference type="OrthoDB" id="4746612at2"/>
<feature type="region of interest" description="Disordered" evidence="1">
    <location>
        <begin position="93"/>
        <end position="128"/>
    </location>
</feature>
<comment type="caution">
    <text evidence="2">The sequence shown here is derived from an EMBL/GenBank/DDBJ whole genome shotgun (WGS) entry which is preliminary data.</text>
</comment>
<organism evidence="2 3">
    <name type="scientific">Actinomycetospora cinnamomea</name>
    <dbReference type="NCBI Taxonomy" id="663609"/>
    <lineage>
        <taxon>Bacteria</taxon>
        <taxon>Bacillati</taxon>
        <taxon>Actinomycetota</taxon>
        <taxon>Actinomycetes</taxon>
        <taxon>Pseudonocardiales</taxon>
        <taxon>Pseudonocardiaceae</taxon>
        <taxon>Actinomycetospora</taxon>
    </lineage>
</organism>
<feature type="compositionally biased region" description="Polar residues" evidence="1">
    <location>
        <begin position="97"/>
        <end position="108"/>
    </location>
</feature>
<proteinExistence type="predicted"/>
<evidence type="ECO:0000313" key="3">
    <source>
        <dbReference type="Proteomes" id="UP000245639"/>
    </source>
</evidence>
<dbReference type="AlphaFoldDB" id="A0A2U1FA50"/>
<dbReference type="EMBL" id="QEKW01000007">
    <property type="protein sequence ID" value="PVZ09061.1"/>
    <property type="molecule type" value="Genomic_DNA"/>
</dbReference>
<name>A0A2U1FA50_9PSEU</name>
<sequence>MPDQTAPKAPKALASAGRALWRAVTGTYELRPDELRTLEDAARECDLIERLEEAQRDAPLTVKGSQGQQVASPFVSELRQHRGVLAGLLRGLHLPDSDSSGGLSTESVSAAARRSARARWDGKRRGTA</sequence>
<accession>A0A2U1FA50</accession>
<dbReference type="RefSeq" id="WP_116709030.1">
    <property type="nucleotide sequence ID" value="NZ_QEKW01000007.1"/>
</dbReference>
<evidence type="ECO:0000313" key="2">
    <source>
        <dbReference type="EMBL" id="PVZ09061.1"/>
    </source>
</evidence>
<gene>
    <name evidence="2" type="ORF">C8D89_107225</name>
</gene>
<dbReference type="Proteomes" id="UP000245639">
    <property type="component" value="Unassembled WGS sequence"/>
</dbReference>
<protein>
    <recommendedName>
        <fullName evidence="4">Phage terminase small subunit</fullName>
    </recommendedName>
</protein>
<evidence type="ECO:0008006" key="4">
    <source>
        <dbReference type="Google" id="ProtNLM"/>
    </source>
</evidence>
<keyword evidence="3" id="KW-1185">Reference proteome</keyword>
<evidence type="ECO:0000256" key="1">
    <source>
        <dbReference type="SAM" id="MobiDB-lite"/>
    </source>
</evidence>
<reference evidence="2 3" key="1">
    <citation type="submission" date="2018-04" db="EMBL/GenBank/DDBJ databases">
        <title>Genomic Encyclopedia of Type Strains, Phase IV (KMG-IV): sequencing the most valuable type-strain genomes for metagenomic binning, comparative biology and taxonomic classification.</title>
        <authorList>
            <person name="Goeker M."/>
        </authorList>
    </citation>
    <scope>NUCLEOTIDE SEQUENCE [LARGE SCALE GENOMIC DNA]</scope>
    <source>
        <strain evidence="2 3">DSM 45771</strain>
    </source>
</reference>
<feature type="compositionally biased region" description="Basic and acidic residues" evidence="1">
    <location>
        <begin position="118"/>
        <end position="128"/>
    </location>
</feature>